<protein>
    <submittedName>
        <fullName evidence="1">HNH endonuclease</fullName>
    </submittedName>
</protein>
<sequence>MKVLNKPSASIPYIDRHRAIVRAKHNTTKGEINKTKQNLLTLDSAVASRYTNFELAIQNNQLFNFIENAFLKQNKDDLLSCYNGYTKKVEEIFDLIKDAQVSCSLKKCPYCGITIPKTHDHYLPESKFPELAVHALNLIPCCFTCNQTKNDNWKNSTHRTFIYFYSDTIPVERFINVQLYFSTNGDSIGAKFSINKPPNFSDDHWDIISSHYDKLSLIDNYNEIVNDEITEIFQICLSHIRNGGVNLNNFILGLVTHEESTYGGNHWKVILLNALAGSIRFKQMVTAAA</sequence>
<dbReference type="Gene3D" id="1.10.30.50">
    <property type="match status" value="1"/>
</dbReference>
<evidence type="ECO:0000313" key="1">
    <source>
        <dbReference type="EMBL" id="RZG44723.1"/>
    </source>
</evidence>
<name>A0A4Q7AI64_9GAMM</name>
<evidence type="ECO:0000313" key="2">
    <source>
        <dbReference type="Proteomes" id="UP000293863"/>
    </source>
</evidence>
<dbReference type="GO" id="GO:0004519">
    <property type="term" value="F:endonuclease activity"/>
    <property type="evidence" value="ECO:0007669"/>
    <property type="project" value="UniProtKB-KW"/>
</dbReference>
<reference evidence="1 2" key="1">
    <citation type="submission" date="2019-02" db="EMBL/GenBank/DDBJ databases">
        <title>The Batch Genome Submission of Acinetobacter spp. strains.</title>
        <authorList>
            <person name="Qin J."/>
            <person name="Hu Y."/>
            <person name="Ye H."/>
            <person name="Wei L."/>
            <person name="Feng Y."/>
            <person name="Zong Z."/>
        </authorList>
    </citation>
    <scope>NUCLEOTIDE SEQUENCE [LARGE SCALE GENOMIC DNA]</scope>
    <source>
        <strain evidence="1 2">WCHAW060049</strain>
    </source>
</reference>
<keyword evidence="1" id="KW-0540">Nuclease</keyword>
<keyword evidence="2" id="KW-1185">Reference proteome</keyword>
<dbReference type="AlphaFoldDB" id="A0A4Q7AI64"/>
<organism evidence="1 2">
    <name type="scientific">Acinetobacter wuhouensis</name>
    <dbReference type="NCBI Taxonomy" id="1879050"/>
    <lineage>
        <taxon>Bacteria</taxon>
        <taxon>Pseudomonadati</taxon>
        <taxon>Pseudomonadota</taxon>
        <taxon>Gammaproteobacteria</taxon>
        <taxon>Moraxellales</taxon>
        <taxon>Moraxellaceae</taxon>
        <taxon>Acinetobacter</taxon>
    </lineage>
</organism>
<dbReference type="EMBL" id="SGSQ01000022">
    <property type="protein sequence ID" value="RZG44723.1"/>
    <property type="molecule type" value="Genomic_DNA"/>
</dbReference>
<keyword evidence="1" id="KW-0255">Endonuclease</keyword>
<accession>A0A4Q7AI64</accession>
<proteinExistence type="predicted"/>
<comment type="caution">
    <text evidence="1">The sequence shown here is derived from an EMBL/GenBank/DDBJ whole genome shotgun (WGS) entry which is preliminary data.</text>
</comment>
<dbReference type="Proteomes" id="UP000293863">
    <property type="component" value="Unassembled WGS sequence"/>
</dbReference>
<keyword evidence="1" id="KW-0378">Hydrolase</keyword>
<gene>
    <name evidence="1" type="ORF">EXU28_14090</name>
</gene>
<dbReference type="RefSeq" id="WP_009586523.1">
    <property type="nucleotide sequence ID" value="NZ_SGSQ01000022.1"/>
</dbReference>